<organism evidence="2 3">
    <name type="scientific">Evansella alkalicola</name>
    <dbReference type="NCBI Taxonomy" id="745819"/>
    <lineage>
        <taxon>Bacteria</taxon>
        <taxon>Bacillati</taxon>
        <taxon>Bacillota</taxon>
        <taxon>Bacilli</taxon>
        <taxon>Bacillales</taxon>
        <taxon>Bacillaceae</taxon>
        <taxon>Evansella</taxon>
    </lineage>
</organism>
<keyword evidence="3" id="KW-1185">Reference proteome</keyword>
<protein>
    <submittedName>
        <fullName evidence="2">Uncharacterized protein</fullName>
    </submittedName>
</protein>
<accession>A0ABS6JQX7</accession>
<keyword evidence="1" id="KW-0812">Transmembrane</keyword>
<dbReference type="EMBL" id="JAHQCR010000024">
    <property type="protein sequence ID" value="MBU9720947.1"/>
    <property type="molecule type" value="Genomic_DNA"/>
</dbReference>
<name>A0ABS6JQX7_9BACI</name>
<keyword evidence="1" id="KW-0472">Membrane</keyword>
<proteinExistence type="predicted"/>
<comment type="caution">
    <text evidence="2">The sequence shown here is derived from an EMBL/GenBank/DDBJ whole genome shotgun (WGS) entry which is preliminary data.</text>
</comment>
<evidence type="ECO:0000256" key="1">
    <source>
        <dbReference type="SAM" id="Phobius"/>
    </source>
</evidence>
<gene>
    <name evidence="2" type="ORF">KS407_05720</name>
</gene>
<evidence type="ECO:0000313" key="3">
    <source>
        <dbReference type="Proteomes" id="UP000790580"/>
    </source>
</evidence>
<dbReference type="RefSeq" id="WP_088073761.1">
    <property type="nucleotide sequence ID" value="NZ_JAHQCR010000024.1"/>
</dbReference>
<keyword evidence="1" id="KW-1133">Transmembrane helix</keyword>
<reference evidence="2 3" key="1">
    <citation type="submission" date="2021-06" db="EMBL/GenBank/DDBJ databases">
        <title>Bacillus sp. RD4P76, an endophyte from a halophyte.</title>
        <authorList>
            <person name="Sun J.-Q."/>
        </authorList>
    </citation>
    <scope>NUCLEOTIDE SEQUENCE [LARGE SCALE GENOMIC DNA]</scope>
    <source>
        <strain evidence="2 3">JCM 17098</strain>
    </source>
</reference>
<evidence type="ECO:0000313" key="2">
    <source>
        <dbReference type="EMBL" id="MBU9720947.1"/>
    </source>
</evidence>
<dbReference type="Proteomes" id="UP000790580">
    <property type="component" value="Unassembled WGS sequence"/>
</dbReference>
<feature type="transmembrane region" description="Helical" evidence="1">
    <location>
        <begin position="55"/>
        <end position="76"/>
    </location>
</feature>
<sequence>MRSYNDQQDINESLKKYNKIEFSQIDKQEGLQKLMRNMEKMENKEKRPFSSVRKMFNPVLSAAMILVIVIGGYLLISQGVLDGGSSEDVTPPEGMEVYRNEEAGIITIKGDEWEFMEDIIDDYHSIYFFDGGDPQLGFSVHQSAIIMTHLPQEETDVLQESYEESSSYREFVEMFFDRNVAYMGMELDQVDTVNNILIFSHTGFTGDKREFLALIEVDNTPLFFRMWKPNDESLEEAMETDAYEQFKAMIQNTRPLD</sequence>